<feature type="transmembrane region" description="Helical" evidence="1">
    <location>
        <begin position="39"/>
        <end position="58"/>
    </location>
</feature>
<evidence type="ECO:0000313" key="3">
    <source>
        <dbReference type="Proteomes" id="UP000627521"/>
    </source>
</evidence>
<dbReference type="EMBL" id="JACXXH010000002">
    <property type="protein sequence ID" value="MBD3862932.1"/>
    <property type="molecule type" value="Genomic_DNA"/>
</dbReference>
<evidence type="ECO:0000313" key="2">
    <source>
        <dbReference type="EMBL" id="MBD3862932.1"/>
    </source>
</evidence>
<dbReference type="RefSeq" id="WP_191101117.1">
    <property type="nucleotide sequence ID" value="NZ_JACXXH010000002.1"/>
</dbReference>
<name>A0ABR8LY34_9FLAO</name>
<evidence type="ECO:0000256" key="1">
    <source>
        <dbReference type="SAM" id="Phobius"/>
    </source>
</evidence>
<proteinExistence type="predicted"/>
<organism evidence="2 3">
    <name type="scientific">Olleya marilimosa</name>
    <dbReference type="NCBI Taxonomy" id="272164"/>
    <lineage>
        <taxon>Bacteria</taxon>
        <taxon>Pseudomonadati</taxon>
        <taxon>Bacteroidota</taxon>
        <taxon>Flavobacteriia</taxon>
        <taxon>Flavobacteriales</taxon>
        <taxon>Flavobacteriaceae</taxon>
    </lineage>
</organism>
<keyword evidence="3" id="KW-1185">Reference proteome</keyword>
<feature type="transmembrane region" description="Helical" evidence="1">
    <location>
        <begin position="7"/>
        <end position="27"/>
    </location>
</feature>
<sequence length="63" mass="7749">MKTLKKFTLYYIISFIATLFGYGFFWLVNNHMLRGDYKFNYIPILVVLFIIMPFFIYFETEKK</sequence>
<protein>
    <submittedName>
        <fullName evidence="2">Uncharacterized protein</fullName>
    </submittedName>
</protein>
<keyword evidence="1" id="KW-0812">Transmembrane</keyword>
<keyword evidence="1" id="KW-1133">Transmembrane helix</keyword>
<keyword evidence="1" id="KW-0472">Membrane</keyword>
<dbReference type="Proteomes" id="UP000627521">
    <property type="component" value="Unassembled WGS sequence"/>
</dbReference>
<reference evidence="2 3" key="1">
    <citation type="submission" date="2020-09" db="EMBL/GenBank/DDBJ databases">
        <title>Bacillus nautilus sp. nov., Chryseoglobus crepusculi sp. nov, and Psychrobacter noctis sp. nov., isolated from deep-sea sponges from the equatorial Atlantic.</title>
        <authorList>
            <person name="Stennett H.L."/>
            <person name="Williams S.E."/>
        </authorList>
    </citation>
    <scope>NUCLEOTIDE SEQUENCE [LARGE SCALE GENOMIC DNA]</scope>
    <source>
        <strain evidence="2 3">28M-24</strain>
    </source>
</reference>
<accession>A0ABR8LY34</accession>
<comment type="caution">
    <text evidence="2">The sequence shown here is derived from an EMBL/GenBank/DDBJ whole genome shotgun (WGS) entry which is preliminary data.</text>
</comment>
<gene>
    <name evidence="2" type="ORF">IEG06_05675</name>
</gene>